<evidence type="ECO:0000313" key="1">
    <source>
        <dbReference type="EMBL" id="SPK71356.1"/>
    </source>
</evidence>
<proteinExistence type="predicted"/>
<gene>
    <name evidence="1" type="ORF">CT19425_30580</name>
</gene>
<sequence>MQKGDLQASSIFFRARGPPFCHVNDQASLLPQRSKDRALTQRVRFMWVDAIFHEILLEVNIAVRFVAEACA</sequence>
<reference evidence="1 2" key="1">
    <citation type="submission" date="2018-01" db="EMBL/GenBank/DDBJ databases">
        <authorList>
            <person name="Gaut B.S."/>
            <person name="Morton B.R."/>
            <person name="Clegg M.T."/>
            <person name="Duvall M.R."/>
        </authorList>
    </citation>
    <scope>NUCLEOTIDE SEQUENCE [LARGE SCALE GENOMIC DNA]</scope>
    <source>
        <strain evidence="1">Cupriavidus taiwanensis LMG 19425</strain>
    </source>
</reference>
<name>A0A375I974_9BURK</name>
<accession>A0A375I974</accession>
<dbReference type="EMBL" id="LT991976">
    <property type="protein sequence ID" value="SPK71356.1"/>
    <property type="molecule type" value="Genomic_DNA"/>
</dbReference>
<evidence type="ECO:0000313" key="2">
    <source>
        <dbReference type="Proteomes" id="UP000255505"/>
    </source>
</evidence>
<protein>
    <submittedName>
        <fullName evidence="1">Uncharacterized protein</fullName>
    </submittedName>
</protein>
<organism evidence="1 2">
    <name type="scientific">Cupriavidus taiwanensis</name>
    <dbReference type="NCBI Taxonomy" id="164546"/>
    <lineage>
        <taxon>Bacteria</taxon>
        <taxon>Pseudomonadati</taxon>
        <taxon>Pseudomonadota</taxon>
        <taxon>Betaproteobacteria</taxon>
        <taxon>Burkholderiales</taxon>
        <taxon>Burkholderiaceae</taxon>
        <taxon>Cupriavidus</taxon>
    </lineage>
</organism>
<dbReference type="AlphaFoldDB" id="A0A375I974"/>
<dbReference type="Proteomes" id="UP000255505">
    <property type="component" value="Chromosome I"/>
</dbReference>